<dbReference type="EC" id="2.5.1.18" evidence="2"/>
<evidence type="ECO:0000256" key="5">
    <source>
        <dbReference type="SAM" id="Phobius"/>
    </source>
</evidence>
<dbReference type="PROSITE" id="PS50405">
    <property type="entry name" value="GST_CTER"/>
    <property type="match status" value="1"/>
</dbReference>
<dbReference type="Proteomes" id="UP000800041">
    <property type="component" value="Unassembled WGS sequence"/>
</dbReference>
<evidence type="ECO:0000256" key="4">
    <source>
        <dbReference type="ARBA" id="ARBA00047960"/>
    </source>
</evidence>
<dbReference type="Pfam" id="PF14497">
    <property type="entry name" value="GST_C_3"/>
    <property type="match status" value="1"/>
</dbReference>
<feature type="domain" description="GST C-terminal" evidence="7">
    <location>
        <begin position="104"/>
        <end position="244"/>
    </location>
</feature>
<dbReference type="SFLD" id="SFLDG00358">
    <property type="entry name" value="Main_(cytGST)"/>
    <property type="match status" value="1"/>
</dbReference>
<dbReference type="GO" id="GO:0004364">
    <property type="term" value="F:glutathione transferase activity"/>
    <property type="evidence" value="ECO:0007669"/>
    <property type="project" value="UniProtKB-EC"/>
</dbReference>
<dbReference type="InterPro" id="IPR010987">
    <property type="entry name" value="Glutathione-S-Trfase_C-like"/>
</dbReference>
<dbReference type="CDD" id="cd03189">
    <property type="entry name" value="GST_C_GTT1_like"/>
    <property type="match status" value="1"/>
</dbReference>
<keyword evidence="5" id="KW-0812">Transmembrane</keyword>
<dbReference type="FunFam" id="3.40.30.10:FF:000156">
    <property type="entry name" value="Glutathione S-transferase 1"/>
    <property type="match status" value="1"/>
</dbReference>
<dbReference type="SUPFAM" id="SSF52833">
    <property type="entry name" value="Thioredoxin-like"/>
    <property type="match status" value="1"/>
</dbReference>
<dbReference type="InterPro" id="IPR036282">
    <property type="entry name" value="Glutathione-S-Trfase_C_sf"/>
</dbReference>
<dbReference type="InterPro" id="IPR036249">
    <property type="entry name" value="Thioredoxin-like_sf"/>
</dbReference>
<comment type="similarity">
    <text evidence="1">Belongs to the GST superfamily.</text>
</comment>
<accession>A0A6G1H034</accession>
<keyword evidence="5" id="KW-1133">Transmembrane helix</keyword>
<keyword evidence="3 8" id="KW-0808">Transferase</keyword>
<dbReference type="Gene3D" id="1.20.1050.10">
    <property type="match status" value="1"/>
</dbReference>
<dbReference type="SUPFAM" id="SSF47616">
    <property type="entry name" value="GST C-terminal domain-like"/>
    <property type="match status" value="1"/>
</dbReference>
<protein>
    <recommendedName>
        <fullName evidence="2">glutathione transferase</fullName>
        <ecNumber evidence="2">2.5.1.18</ecNumber>
    </recommendedName>
</protein>
<feature type="transmembrane region" description="Helical" evidence="5">
    <location>
        <begin position="114"/>
        <end position="135"/>
    </location>
</feature>
<evidence type="ECO:0000256" key="2">
    <source>
        <dbReference type="ARBA" id="ARBA00012452"/>
    </source>
</evidence>
<dbReference type="PANTHER" id="PTHR44051:SF9">
    <property type="entry name" value="GLUTATHIONE S-TRANSFERASE 1"/>
    <property type="match status" value="1"/>
</dbReference>
<evidence type="ECO:0000313" key="8">
    <source>
        <dbReference type="EMBL" id="KAF1986424.1"/>
    </source>
</evidence>
<dbReference type="InterPro" id="IPR004046">
    <property type="entry name" value="GST_C"/>
</dbReference>
<feature type="domain" description="GST N-terminal" evidence="6">
    <location>
        <begin position="1"/>
        <end position="88"/>
    </location>
</feature>
<dbReference type="OrthoDB" id="2098326at2759"/>
<dbReference type="SFLD" id="SFLDS00019">
    <property type="entry name" value="Glutathione_Transferase_(cytos"/>
    <property type="match status" value="1"/>
</dbReference>
<reference evidence="8" key="1">
    <citation type="journal article" date="2020" name="Stud. Mycol.">
        <title>101 Dothideomycetes genomes: a test case for predicting lifestyles and emergence of pathogens.</title>
        <authorList>
            <person name="Haridas S."/>
            <person name="Albert R."/>
            <person name="Binder M."/>
            <person name="Bloem J."/>
            <person name="Labutti K."/>
            <person name="Salamov A."/>
            <person name="Andreopoulos B."/>
            <person name="Baker S."/>
            <person name="Barry K."/>
            <person name="Bills G."/>
            <person name="Bluhm B."/>
            <person name="Cannon C."/>
            <person name="Castanera R."/>
            <person name="Culley D."/>
            <person name="Daum C."/>
            <person name="Ezra D."/>
            <person name="Gonzalez J."/>
            <person name="Henrissat B."/>
            <person name="Kuo A."/>
            <person name="Liang C."/>
            <person name="Lipzen A."/>
            <person name="Lutzoni F."/>
            <person name="Magnuson J."/>
            <person name="Mondo S."/>
            <person name="Nolan M."/>
            <person name="Ohm R."/>
            <person name="Pangilinan J."/>
            <person name="Park H.-J."/>
            <person name="Ramirez L."/>
            <person name="Alfaro M."/>
            <person name="Sun H."/>
            <person name="Tritt A."/>
            <person name="Yoshinaga Y."/>
            <person name="Zwiers L.-H."/>
            <person name="Turgeon B."/>
            <person name="Goodwin S."/>
            <person name="Spatafora J."/>
            <person name="Crous P."/>
            <person name="Grigoriev I."/>
        </authorList>
    </citation>
    <scope>NUCLEOTIDE SEQUENCE</scope>
    <source>
        <strain evidence="8">CBS 113979</strain>
    </source>
</reference>
<keyword evidence="5" id="KW-0472">Membrane</keyword>
<sequence length="249" mass="28211">MAKITLHWLDKSRSHRILWLLEELKVDYDLKIYKRGSDMLAPPELKKVHALGKSPVIEVQASEGDSPIIIAESGAIVEYLSDHLGPQLIPKRYPEGKENQLGAETKEWLRYRQLMHYAEGSLMGLLVIALIMISIKNAPVPFFIKPLPRMVATRVEQQFLNRNFKTHFDFLEDQLATSGGDFFCGTDLSGADILLIFPLEAARGRTGLDSEKYPKLCAYVDRIHERDAYKRAVKKIEDETGEPFSLALG</sequence>
<dbReference type="GO" id="GO:0004602">
    <property type="term" value="F:glutathione peroxidase activity"/>
    <property type="evidence" value="ECO:0007669"/>
    <property type="project" value="UniProtKB-ARBA"/>
</dbReference>
<name>A0A6G1H034_9PEZI</name>
<dbReference type="InterPro" id="IPR040079">
    <property type="entry name" value="Glutathione_S-Trfase"/>
</dbReference>
<dbReference type="EMBL" id="ML977157">
    <property type="protein sequence ID" value="KAF1986424.1"/>
    <property type="molecule type" value="Genomic_DNA"/>
</dbReference>
<dbReference type="AlphaFoldDB" id="A0A6G1H034"/>
<dbReference type="GO" id="GO:0005737">
    <property type="term" value="C:cytoplasm"/>
    <property type="evidence" value="ECO:0007669"/>
    <property type="project" value="UniProtKB-ARBA"/>
</dbReference>
<gene>
    <name evidence="8" type="ORF">K402DRAFT_393900</name>
</gene>
<evidence type="ECO:0000259" key="6">
    <source>
        <dbReference type="PROSITE" id="PS50404"/>
    </source>
</evidence>
<evidence type="ECO:0000313" key="9">
    <source>
        <dbReference type="Proteomes" id="UP000800041"/>
    </source>
</evidence>
<dbReference type="CDD" id="cd03046">
    <property type="entry name" value="GST_N_GTT1_like"/>
    <property type="match status" value="1"/>
</dbReference>
<evidence type="ECO:0000259" key="7">
    <source>
        <dbReference type="PROSITE" id="PS50405"/>
    </source>
</evidence>
<keyword evidence="9" id="KW-1185">Reference proteome</keyword>
<dbReference type="Pfam" id="PF02798">
    <property type="entry name" value="GST_N"/>
    <property type="match status" value="1"/>
</dbReference>
<dbReference type="InterPro" id="IPR004045">
    <property type="entry name" value="Glutathione_S-Trfase_N"/>
</dbReference>
<dbReference type="PROSITE" id="PS50404">
    <property type="entry name" value="GST_NTER"/>
    <property type="match status" value="1"/>
</dbReference>
<dbReference type="PANTHER" id="PTHR44051">
    <property type="entry name" value="GLUTATHIONE S-TRANSFERASE-RELATED"/>
    <property type="match status" value="1"/>
</dbReference>
<proteinExistence type="inferred from homology"/>
<comment type="catalytic activity">
    <reaction evidence="4">
        <text>RX + glutathione = an S-substituted glutathione + a halide anion + H(+)</text>
        <dbReference type="Rhea" id="RHEA:16437"/>
        <dbReference type="ChEBI" id="CHEBI:15378"/>
        <dbReference type="ChEBI" id="CHEBI:16042"/>
        <dbReference type="ChEBI" id="CHEBI:17792"/>
        <dbReference type="ChEBI" id="CHEBI:57925"/>
        <dbReference type="ChEBI" id="CHEBI:90779"/>
        <dbReference type="EC" id="2.5.1.18"/>
    </reaction>
</comment>
<evidence type="ECO:0000256" key="3">
    <source>
        <dbReference type="ARBA" id="ARBA00022679"/>
    </source>
</evidence>
<organism evidence="8 9">
    <name type="scientific">Aulographum hederae CBS 113979</name>
    <dbReference type="NCBI Taxonomy" id="1176131"/>
    <lineage>
        <taxon>Eukaryota</taxon>
        <taxon>Fungi</taxon>
        <taxon>Dikarya</taxon>
        <taxon>Ascomycota</taxon>
        <taxon>Pezizomycotina</taxon>
        <taxon>Dothideomycetes</taxon>
        <taxon>Pleosporomycetidae</taxon>
        <taxon>Aulographales</taxon>
        <taxon>Aulographaceae</taxon>
    </lineage>
</organism>
<dbReference type="Gene3D" id="3.40.30.10">
    <property type="entry name" value="Glutaredoxin"/>
    <property type="match status" value="1"/>
</dbReference>
<evidence type="ECO:0000256" key="1">
    <source>
        <dbReference type="ARBA" id="ARBA00007409"/>
    </source>
</evidence>